<keyword evidence="3" id="KW-1185">Reference proteome</keyword>
<dbReference type="AlphaFoldDB" id="A0A1M4ZGA2"/>
<gene>
    <name evidence="2" type="ORF">SAMN02745157_1810</name>
</gene>
<reference evidence="2 3" key="1">
    <citation type="submission" date="2016-11" db="EMBL/GenBank/DDBJ databases">
        <authorList>
            <person name="Jaros S."/>
            <person name="Januszkiewicz K."/>
            <person name="Wedrychowicz H."/>
        </authorList>
    </citation>
    <scope>NUCLEOTIDE SEQUENCE [LARGE SCALE GENOMIC DNA]</scope>
    <source>
        <strain evidence="2 3">DSM 19436</strain>
    </source>
</reference>
<name>A0A1M4ZGA2_9HYPH</name>
<feature type="transmembrane region" description="Helical" evidence="1">
    <location>
        <begin position="21"/>
        <end position="42"/>
    </location>
</feature>
<organism evidence="2 3">
    <name type="scientific">Kaistia soli DSM 19436</name>
    <dbReference type="NCBI Taxonomy" id="1122133"/>
    <lineage>
        <taxon>Bacteria</taxon>
        <taxon>Pseudomonadati</taxon>
        <taxon>Pseudomonadota</taxon>
        <taxon>Alphaproteobacteria</taxon>
        <taxon>Hyphomicrobiales</taxon>
        <taxon>Kaistiaceae</taxon>
        <taxon>Kaistia</taxon>
    </lineage>
</organism>
<accession>A0A1M4ZGA2</accession>
<evidence type="ECO:0000313" key="3">
    <source>
        <dbReference type="Proteomes" id="UP000184485"/>
    </source>
</evidence>
<keyword evidence="1" id="KW-0472">Membrane</keyword>
<dbReference type="EMBL" id="FQUP01000001">
    <property type="protein sequence ID" value="SHF17069.1"/>
    <property type="molecule type" value="Genomic_DNA"/>
</dbReference>
<evidence type="ECO:0000256" key="1">
    <source>
        <dbReference type="SAM" id="Phobius"/>
    </source>
</evidence>
<keyword evidence="1" id="KW-0812">Transmembrane</keyword>
<dbReference type="Proteomes" id="UP000184485">
    <property type="component" value="Unassembled WGS sequence"/>
</dbReference>
<keyword evidence="1" id="KW-1133">Transmembrane helix</keyword>
<sequence>MTENIHRQRANPRREKTTRRAFILWMAAYTVALVLVAMLHSFGGGPGGVTIDSNGVATQQARATGAPQSSLADRLLPETVSLRVDG</sequence>
<evidence type="ECO:0000313" key="2">
    <source>
        <dbReference type="EMBL" id="SHF17069.1"/>
    </source>
</evidence>
<protein>
    <submittedName>
        <fullName evidence="2">Uncharacterized protein</fullName>
    </submittedName>
</protein>
<proteinExistence type="predicted"/>
<dbReference type="OrthoDB" id="9918080at2"/>
<dbReference type="RefSeq" id="WP_073052315.1">
    <property type="nucleotide sequence ID" value="NZ_FQUP01000001.1"/>
</dbReference>